<accession>A0AAV1L1V5</accession>
<evidence type="ECO:0000313" key="1">
    <source>
        <dbReference type="EMBL" id="CAK1588357.1"/>
    </source>
</evidence>
<dbReference type="AlphaFoldDB" id="A0AAV1L1V5"/>
<gene>
    <name evidence="1" type="ORF">PARMNEM_LOCUS9004</name>
</gene>
<dbReference type="EMBL" id="CAVLGL010000082">
    <property type="protein sequence ID" value="CAK1588357.1"/>
    <property type="molecule type" value="Genomic_DNA"/>
</dbReference>
<evidence type="ECO:0000313" key="2">
    <source>
        <dbReference type="Proteomes" id="UP001314205"/>
    </source>
</evidence>
<dbReference type="GO" id="GO:0003676">
    <property type="term" value="F:nucleic acid binding"/>
    <property type="evidence" value="ECO:0007669"/>
    <property type="project" value="InterPro"/>
</dbReference>
<reference evidence="1 2" key="1">
    <citation type="submission" date="2023-11" db="EMBL/GenBank/DDBJ databases">
        <authorList>
            <person name="Hedman E."/>
            <person name="Englund M."/>
            <person name="Stromberg M."/>
            <person name="Nyberg Akerstrom W."/>
            <person name="Nylinder S."/>
            <person name="Jareborg N."/>
            <person name="Kallberg Y."/>
            <person name="Kronander E."/>
        </authorList>
    </citation>
    <scope>NUCLEOTIDE SEQUENCE [LARGE SCALE GENOMIC DNA]</scope>
</reference>
<organism evidence="1 2">
    <name type="scientific">Parnassius mnemosyne</name>
    <name type="common">clouded apollo</name>
    <dbReference type="NCBI Taxonomy" id="213953"/>
    <lineage>
        <taxon>Eukaryota</taxon>
        <taxon>Metazoa</taxon>
        <taxon>Ecdysozoa</taxon>
        <taxon>Arthropoda</taxon>
        <taxon>Hexapoda</taxon>
        <taxon>Insecta</taxon>
        <taxon>Pterygota</taxon>
        <taxon>Neoptera</taxon>
        <taxon>Endopterygota</taxon>
        <taxon>Lepidoptera</taxon>
        <taxon>Glossata</taxon>
        <taxon>Ditrysia</taxon>
        <taxon>Papilionoidea</taxon>
        <taxon>Papilionidae</taxon>
        <taxon>Parnassiinae</taxon>
        <taxon>Parnassini</taxon>
        <taxon>Parnassius</taxon>
        <taxon>Driopa</taxon>
    </lineage>
</organism>
<proteinExistence type="predicted"/>
<sequence>MSITADLYCEELNTMVEKSLKPALVNRSFSLLLHDNARLHTAQQTVSKLQGMGLEALCHLSMSFVDITVFPGITIDANLQCGPHIFKLASRLTSVAYYAVRKIKVSKMWRQLD</sequence>
<dbReference type="Proteomes" id="UP001314205">
    <property type="component" value="Unassembled WGS sequence"/>
</dbReference>
<name>A0AAV1L1V5_9NEOP</name>
<dbReference type="Gene3D" id="3.30.420.10">
    <property type="entry name" value="Ribonuclease H-like superfamily/Ribonuclease H"/>
    <property type="match status" value="1"/>
</dbReference>
<comment type="caution">
    <text evidence="1">The sequence shown here is derived from an EMBL/GenBank/DDBJ whole genome shotgun (WGS) entry which is preliminary data.</text>
</comment>
<protein>
    <recommendedName>
        <fullName evidence="3">Transposase</fullName>
    </recommendedName>
</protein>
<keyword evidence="2" id="KW-1185">Reference proteome</keyword>
<evidence type="ECO:0008006" key="3">
    <source>
        <dbReference type="Google" id="ProtNLM"/>
    </source>
</evidence>
<dbReference type="InterPro" id="IPR036397">
    <property type="entry name" value="RNaseH_sf"/>
</dbReference>